<reference evidence="5 6" key="1">
    <citation type="submission" date="2020-07" db="EMBL/GenBank/DDBJ databases">
        <title>Draft genome and description of Aeromicrobium phoceense strain Marseille-Q0843 isolated from healthy skin swab.</title>
        <authorList>
            <person name="Boxberger M."/>
            <person name="La Scola B."/>
        </authorList>
    </citation>
    <scope>NUCLEOTIDE SEQUENCE [LARGE SCALE GENOMIC DNA]</scope>
    <source>
        <strain evidence="5 6">Marseille-Q0843</strain>
    </source>
</reference>
<comment type="similarity">
    <text evidence="1">Belongs to the short-chain dehydrogenases/reductases (SDR) family.</text>
</comment>
<dbReference type="GO" id="GO:0016491">
    <property type="term" value="F:oxidoreductase activity"/>
    <property type="evidence" value="ECO:0007669"/>
    <property type="project" value="UniProtKB-KW"/>
</dbReference>
<dbReference type="RefSeq" id="WP_181754843.1">
    <property type="nucleotide sequence ID" value="NZ_DAMCVE010000002.1"/>
</dbReference>
<dbReference type="AlphaFoldDB" id="A0A838XGU7"/>
<evidence type="ECO:0000256" key="3">
    <source>
        <dbReference type="ARBA" id="ARBA00023002"/>
    </source>
</evidence>
<sequence>MTPRVSLVTGASSGIGLAVVRRLAARGDHLTLVARGVEALERTAEEARAAGAASVHIAPTDVGDDDAVAECVRGTLARHGRIDDVVCSAGVVSYGRTEEVPPEVFEGVLRTNVLGVVNVVRHVLPPMRARGLGSIVVVSSVVGHLTVPTMTPYVMSKWAVRALCRQLQVENRDVGVSVSCVSPGGVDTPIYPHAANYTGNAGTPPPPVLSPDAVARVIVRRLERPRRNTQVPMLNHVLRLGFVATPRVYDRLIGPLFARLATDADRTVRATAGNVLSSLQKVDHR</sequence>
<dbReference type="SUPFAM" id="SSF51735">
    <property type="entry name" value="NAD(P)-binding Rossmann-fold domains"/>
    <property type="match status" value="1"/>
</dbReference>
<proteinExistence type="inferred from homology"/>
<evidence type="ECO:0000313" key="6">
    <source>
        <dbReference type="Proteomes" id="UP000550354"/>
    </source>
</evidence>
<evidence type="ECO:0000259" key="4">
    <source>
        <dbReference type="SMART" id="SM00822"/>
    </source>
</evidence>
<accession>A0A838XGU7</accession>
<gene>
    <name evidence="5" type="ORF">H1W00_06795</name>
</gene>
<dbReference type="PANTHER" id="PTHR43391">
    <property type="entry name" value="RETINOL DEHYDROGENASE-RELATED"/>
    <property type="match status" value="1"/>
</dbReference>
<dbReference type="EMBL" id="JACEOG010000001">
    <property type="protein sequence ID" value="MBA4608181.1"/>
    <property type="molecule type" value="Genomic_DNA"/>
</dbReference>
<dbReference type="InterPro" id="IPR002347">
    <property type="entry name" value="SDR_fam"/>
</dbReference>
<dbReference type="CDD" id="cd05233">
    <property type="entry name" value="SDR_c"/>
    <property type="match status" value="1"/>
</dbReference>
<feature type="domain" description="Ketoreductase" evidence="4">
    <location>
        <begin position="4"/>
        <end position="184"/>
    </location>
</feature>
<dbReference type="InterPro" id="IPR036291">
    <property type="entry name" value="NAD(P)-bd_dom_sf"/>
</dbReference>
<keyword evidence="2" id="KW-0521">NADP</keyword>
<evidence type="ECO:0000256" key="2">
    <source>
        <dbReference type="ARBA" id="ARBA00022857"/>
    </source>
</evidence>
<protein>
    <submittedName>
        <fullName evidence="5">SDR family oxidoreductase</fullName>
    </submittedName>
</protein>
<dbReference type="SMART" id="SM00822">
    <property type="entry name" value="PKS_KR"/>
    <property type="match status" value="1"/>
</dbReference>
<dbReference type="Proteomes" id="UP000550354">
    <property type="component" value="Unassembled WGS sequence"/>
</dbReference>
<dbReference type="Pfam" id="PF00106">
    <property type="entry name" value="adh_short"/>
    <property type="match status" value="1"/>
</dbReference>
<evidence type="ECO:0000256" key="1">
    <source>
        <dbReference type="ARBA" id="ARBA00006484"/>
    </source>
</evidence>
<dbReference type="PRINTS" id="PR00081">
    <property type="entry name" value="GDHRDH"/>
</dbReference>
<dbReference type="PROSITE" id="PS00061">
    <property type="entry name" value="ADH_SHORT"/>
    <property type="match status" value="1"/>
</dbReference>
<keyword evidence="3" id="KW-0560">Oxidoreductase</keyword>
<dbReference type="InterPro" id="IPR020904">
    <property type="entry name" value="Sc_DH/Rdtase_CS"/>
</dbReference>
<keyword evidence="6" id="KW-1185">Reference proteome</keyword>
<organism evidence="5 6">
    <name type="scientific">Aeromicrobium phoceense</name>
    <dbReference type="NCBI Taxonomy" id="2754045"/>
    <lineage>
        <taxon>Bacteria</taxon>
        <taxon>Bacillati</taxon>
        <taxon>Actinomycetota</taxon>
        <taxon>Actinomycetes</taxon>
        <taxon>Propionibacteriales</taxon>
        <taxon>Nocardioidaceae</taxon>
        <taxon>Aeromicrobium</taxon>
    </lineage>
</organism>
<dbReference type="InterPro" id="IPR057326">
    <property type="entry name" value="KR_dom"/>
</dbReference>
<dbReference type="PANTHER" id="PTHR43391:SF14">
    <property type="entry name" value="DEHYDROGENASE_REDUCTASE SDR FAMILY PROTEIN 7-LIKE"/>
    <property type="match status" value="1"/>
</dbReference>
<name>A0A838XGU7_9ACTN</name>
<evidence type="ECO:0000313" key="5">
    <source>
        <dbReference type="EMBL" id="MBA4608181.1"/>
    </source>
</evidence>
<dbReference type="Gene3D" id="3.40.50.720">
    <property type="entry name" value="NAD(P)-binding Rossmann-like Domain"/>
    <property type="match status" value="1"/>
</dbReference>
<comment type="caution">
    <text evidence="5">The sequence shown here is derived from an EMBL/GenBank/DDBJ whole genome shotgun (WGS) entry which is preliminary data.</text>
</comment>